<evidence type="ECO:0000256" key="4">
    <source>
        <dbReference type="ARBA" id="ARBA00022833"/>
    </source>
</evidence>
<dbReference type="EMBL" id="BLXO01000002">
    <property type="protein sequence ID" value="GFN45987.1"/>
    <property type="molecule type" value="Genomic_DNA"/>
</dbReference>
<keyword evidence="3" id="KW-0378">Hydrolase</keyword>
<organism evidence="6 7">
    <name type="scientific">Candidatus Regiella insecticola</name>
    <dbReference type="NCBI Taxonomy" id="138073"/>
    <lineage>
        <taxon>Bacteria</taxon>
        <taxon>Pseudomonadati</taxon>
        <taxon>Pseudomonadota</taxon>
        <taxon>Gammaproteobacteria</taxon>
        <taxon>Enterobacterales</taxon>
        <taxon>Enterobacteriaceae</taxon>
        <taxon>aphid secondary symbionts</taxon>
        <taxon>Candidatus Regiella</taxon>
    </lineage>
</organism>
<sequence>MEHKILPVMKYEILPVTAFNQNCSLIWCKRTYQAALVDPGGDADKLIAAINHKKVTIRKILLTHGHLDHVGAAAQLAKHFQVPIHGPAVEDHFLLERLPIQSQMFGLDECQPFKPTCWLKEGNEITIGDIKLMVLHCPGHTPGHIVFINRKDRLALVGDVIFHGSVGRTDFPRSDHAQLISSIQNKLLPLGDDITFIPGHGKISTFGYERKHNPFIN</sequence>
<dbReference type="Gene3D" id="3.60.15.10">
    <property type="entry name" value="Ribonuclease Z/Hydroxyacylglutathione hydrolase-like"/>
    <property type="match status" value="1"/>
</dbReference>
<reference evidence="6 7" key="1">
    <citation type="submission" date="2020-06" db="EMBL/GenBank/DDBJ databases">
        <title>The genome sequence of Candidatus Regiella insecticola strain Tut.</title>
        <authorList>
            <person name="Nikoh N."/>
            <person name="Tsuchida T."/>
            <person name="Koga R."/>
            <person name="Oshima K."/>
            <person name="Hattori M."/>
            <person name="Fukatsu T."/>
        </authorList>
    </citation>
    <scope>NUCLEOTIDE SEQUENCE [LARGE SCALE GENOMIC DNA]</scope>
    <source>
        <strain evidence="6 7">Tut</strain>
    </source>
</reference>
<dbReference type="PANTHER" id="PTHR46233:SF3">
    <property type="entry name" value="HYDROXYACYLGLUTATHIONE HYDROLASE GLOC"/>
    <property type="match status" value="1"/>
</dbReference>
<proteinExistence type="predicted"/>
<keyword evidence="4" id="KW-0862">Zinc</keyword>
<protein>
    <submittedName>
        <fullName evidence="6">Metallo-beta-lactamase superfamily protein</fullName>
    </submittedName>
</protein>
<evidence type="ECO:0000259" key="5">
    <source>
        <dbReference type="SMART" id="SM00849"/>
    </source>
</evidence>
<accession>A0A6L2ZMB9</accession>
<dbReference type="AlphaFoldDB" id="A0A6L2ZMB9"/>
<dbReference type="Proteomes" id="UP000504714">
    <property type="component" value="Unassembled WGS sequence"/>
</dbReference>
<dbReference type="SUPFAM" id="SSF56281">
    <property type="entry name" value="Metallo-hydrolase/oxidoreductase"/>
    <property type="match status" value="1"/>
</dbReference>
<dbReference type="PANTHER" id="PTHR46233">
    <property type="entry name" value="HYDROXYACYLGLUTATHIONE HYDROLASE GLOC"/>
    <property type="match status" value="1"/>
</dbReference>
<comment type="caution">
    <text evidence="6">The sequence shown here is derived from an EMBL/GenBank/DDBJ whole genome shotgun (WGS) entry which is preliminary data.</text>
</comment>
<feature type="domain" description="Metallo-beta-lactamase" evidence="5">
    <location>
        <begin position="20"/>
        <end position="200"/>
    </location>
</feature>
<dbReference type="SMART" id="SM00849">
    <property type="entry name" value="Lactamase_B"/>
    <property type="match status" value="1"/>
</dbReference>
<dbReference type="Pfam" id="PF00753">
    <property type="entry name" value="Lactamase_B"/>
    <property type="match status" value="1"/>
</dbReference>
<keyword evidence="2" id="KW-0479">Metal-binding</keyword>
<evidence type="ECO:0000313" key="6">
    <source>
        <dbReference type="EMBL" id="GFN45987.1"/>
    </source>
</evidence>
<dbReference type="InterPro" id="IPR001279">
    <property type="entry name" value="Metallo-B-lactamas"/>
</dbReference>
<dbReference type="GO" id="GO:0046872">
    <property type="term" value="F:metal ion binding"/>
    <property type="evidence" value="ECO:0007669"/>
    <property type="project" value="UniProtKB-KW"/>
</dbReference>
<dbReference type="InterPro" id="IPR036866">
    <property type="entry name" value="RibonucZ/Hydroxyglut_hydro"/>
</dbReference>
<gene>
    <name evidence="6" type="primary">ycbL</name>
    <name evidence="6" type="ORF">RINTU1_13820</name>
</gene>
<evidence type="ECO:0000256" key="3">
    <source>
        <dbReference type="ARBA" id="ARBA00022801"/>
    </source>
</evidence>
<comment type="cofactor">
    <cofactor evidence="1">
        <name>Zn(2+)</name>
        <dbReference type="ChEBI" id="CHEBI:29105"/>
    </cofactor>
</comment>
<evidence type="ECO:0000256" key="2">
    <source>
        <dbReference type="ARBA" id="ARBA00022723"/>
    </source>
</evidence>
<evidence type="ECO:0000313" key="7">
    <source>
        <dbReference type="Proteomes" id="UP000504714"/>
    </source>
</evidence>
<dbReference type="GO" id="GO:0016787">
    <property type="term" value="F:hydrolase activity"/>
    <property type="evidence" value="ECO:0007669"/>
    <property type="project" value="UniProtKB-KW"/>
</dbReference>
<evidence type="ECO:0000256" key="1">
    <source>
        <dbReference type="ARBA" id="ARBA00001947"/>
    </source>
</evidence>
<name>A0A6L2ZMB9_9ENTR</name>
<dbReference type="InterPro" id="IPR051453">
    <property type="entry name" value="MBL_Glyoxalase_II"/>
</dbReference>
<dbReference type="CDD" id="cd07737">
    <property type="entry name" value="YcbL-like_MBL-fold"/>
    <property type="match status" value="1"/>
</dbReference>